<feature type="transmembrane region" description="Helical" evidence="2">
    <location>
        <begin position="118"/>
        <end position="137"/>
    </location>
</feature>
<feature type="transmembrane region" description="Helical" evidence="2">
    <location>
        <begin position="63"/>
        <end position="81"/>
    </location>
</feature>
<feature type="compositionally biased region" description="Polar residues" evidence="1">
    <location>
        <begin position="202"/>
        <end position="222"/>
    </location>
</feature>
<feature type="compositionally biased region" description="Polar residues" evidence="1">
    <location>
        <begin position="254"/>
        <end position="270"/>
    </location>
</feature>
<dbReference type="Proteomes" id="UP000005222">
    <property type="component" value="Chromosome F"/>
</dbReference>
<feature type="compositionally biased region" description="Polar residues" evidence="1">
    <location>
        <begin position="374"/>
        <end position="383"/>
    </location>
</feature>
<keyword evidence="2" id="KW-1133">Transmembrane helix</keyword>
<organism evidence="3 4">
    <name type="scientific">Pichia sorbitophila (strain ATCC MYA-4447 / BCRC 22081 / CBS 7064 / NBRC 10061 / NRRL Y-12695)</name>
    <name type="common">Hybrid yeast</name>
    <dbReference type="NCBI Taxonomy" id="559304"/>
    <lineage>
        <taxon>Eukaryota</taxon>
        <taxon>Fungi</taxon>
        <taxon>Dikarya</taxon>
        <taxon>Ascomycota</taxon>
        <taxon>Saccharomycotina</taxon>
        <taxon>Pichiomycetes</taxon>
        <taxon>Debaryomycetaceae</taxon>
        <taxon>Millerozyma</taxon>
    </lineage>
</organism>
<evidence type="ECO:0000256" key="2">
    <source>
        <dbReference type="SAM" id="Phobius"/>
    </source>
</evidence>
<reference evidence="3 4" key="1">
    <citation type="journal article" date="2012" name="G3 (Bethesda)">
        <title>Pichia sorbitophila, an interspecies yeast hybrid reveals early steps of genome resolution following polyploidization.</title>
        <authorList>
            <person name="Leh Louis V."/>
            <person name="Despons L."/>
            <person name="Friedrich A."/>
            <person name="Martin T."/>
            <person name="Durrens P."/>
            <person name="Casaregola S."/>
            <person name="Neuveglise C."/>
            <person name="Fairhead C."/>
            <person name="Marck C."/>
            <person name="Cruz J.A."/>
            <person name="Straub M.L."/>
            <person name="Kugler V."/>
            <person name="Sacerdot C."/>
            <person name="Uzunov Z."/>
            <person name="Thierry A."/>
            <person name="Weiss S."/>
            <person name="Bleykasten C."/>
            <person name="De Montigny J."/>
            <person name="Jacques N."/>
            <person name="Jung P."/>
            <person name="Lemaire M."/>
            <person name="Mallet S."/>
            <person name="Morel G."/>
            <person name="Richard G.F."/>
            <person name="Sarkar A."/>
            <person name="Savel G."/>
            <person name="Schacherer J."/>
            <person name="Seret M.L."/>
            <person name="Talla E."/>
            <person name="Samson G."/>
            <person name="Jubin C."/>
            <person name="Poulain J."/>
            <person name="Vacherie B."/>
            <person name="Barbe V."/>
            <person name="Pelletier E."/>
            <person name="Sherman D.J."/>
            <person name="Westhof E."/>
            <person name="Weissenbach J."/>
            <person name="Baret P.V."/>
            <person name="Wincker P."/>
            <person name="Gaillardin C."/>
            <person name="Dujon B."/>
            <person name="Souciet J.L."/>
        </authorList>
    </citation>
    <scope>NUCLEOTIDE SEQUENCE [LARGE SCALE GENOMIC DNA]</scope>
    <source>
        <strain evidence="4">ATCC MYA-4447 / BCRC 22081 / CBS 7064 / NBRC 10061 / NRRL Y-12695</strain>
    </source>
</reference>
<feature type="region of interest" description="Disordered" evidence="1">
    <location>
        <begin position="178"/>
        <end position="429"/>
    </location>
</feature>
<keyword evidence="2" id="KW-0812">Transmembrane</keyword>
<dbReference type="eggNOG" id="ENOG502T635">
    <property type="taxonomic scope" value="Eukaryota"/>
</dbReference>
<feature type="compositionally biased region" description="Polar residues" evidence="1">
    <location>
        <begin position="328"/>
        <end position="352"/>
    </location>
</feature>
<evidence type="ECO:0000313" key="4">
    <source>
        <dbReference type="Proteomes" id="UP000005222"/>
    </source>
</evidence>
<protein>
    <submittedName>
        <fullName evidence="3">Piso0_001564 protein</fullName>
    </submittedName>
</protein>
<gene>
    <name evidence="3" type="primary">Piso0_001564</name>
    <name evidence="3" type="ORF">GNLVRS01_PISO0F09157g</name>
</gene>
<keyword evidence="2" id="KW-0472">Membrane</keyword>
<proteinExistence type="predicted"/>
<feature type="compositionally biased region" description="Basic residues" evidence="1">
    <location>
        <begin position="184"/>
        <end position="194"/>
    </location>
</feature>
<dbReference type="InParanoid" id="G8YL48"/>
<keyword evidence="4" id="KW-1185">Reference proteome</keyword>
<evidence type="ECO:0000313" key="3">
    <source>
        <dbReference type="EMBL" id="CCE88782.1"/>
    </source>
</evidence>
<feature type="compositionally biased region" description="Polar residues" evidence="1">
    <location>
        <begin position="393"/>
        <end position="403"/>
    </location>
</feature>
<dbReference type="EMBL" id="FO082054">
    <property type="protein sequence ID" value="CCE88782.1"/>
    <property type="molecule type" value="Genomic_DNA"/>
</dbReference>
<evidence type="ECO:0000256" key="1">
    <source>
        <dbReference type="SAM" id="MobiDB-lite"/>
    </source>
</evidence>
<sequence length="429" mass="46958">MAEGVARDASALMEHSYVLEKVSKTVPNVIAMMMSMAGMLARTTKYMVTASFSAFYAVLKHSIIVPIASVMYIMWVSVVLVPSRPFLYMLDVKQPTSLNDVIEIAVHVQFFVTHLTHYFMVAFIFGAIVGIVTGYNLRFVHYILTPSSSSKASSQLAKVPTQPKHKGSSLVHDVAAEYETSPRKLPRRPARPIRIRSDSEENFASNLSSIVDDSENVSTAEASSPIGDEESIDASAYKEQSNSPVKKISRNLEGVSSSSAQRNNTASMNKGSIDKEYLLDQDRLHSNTERKNDSHYLHERKPKRNSLYNIPSSPIMEESENVEHKKGTTLTESDQSSSGSNITAVHVSSISKKNNDEKKSPDSEAPNPDETDPESTTTRNELFSTLEGEGGINTLNTIASDVLTSETGTVSGGGTDKSSSFKSSNKVEK</sequence>
<accession>G8YL48</accession>
<name>G8YL48_PICSO</name>
<feature type="compositionally biased region" description="Polar residues" evidence="1">
    <location>
        <begin position="416"/>
        <end position="429"/>
    </location>
</feature>
<feature type="compositionally biased region" description="Basic and acidic residues" evidence="1">
    <location>
        <begin position="353"/>
        <end position="362"/>
    </location>
</feature>
<dbReference type="AlphaFoldDB" id="G8YL48"/>
<feature type="compositionally biased region" description="Basic and acidic residues" evidence="1">
    <location>
        <begin position="272"/>
        <end position="299"/>
    </location>
</feature>
<dbReference type="HOGENOM" id="CLU_637948_0_0_1"/>